<accession>A0ABQ9E456</accession>
<dbReference type="Pfam" id="PF01485">
    <property type="entry name" value="IBR"/>
    <property type="match status" value="1"/>
</dbReference>
<keyword evidence="6" id="KW-0862">Zinc</keyword>
<evidence type="ECO:0000259" key="7">
    <source>
        <dbReference type="PROSITE" id="PS51873"/>
    </source>
</evidence>
<keyword evidence="9" id="KW-1185">Reference proteome</keyword>
<dbReference type="Gene3D" id="1.20.120.1750">
    <property type="match status" value="1"/>
</dbReference>
<dbReference type="Proteomes" id="UP001217089">
    <property type="component" value="Unassembled WGS sequence"/>
</dbReference>
<evidence type="ECO:0000313" key="9">
    <source>
        <dbReference type="Proteomes" id="UP001217089"/>
    </source>
</evidence>
<dbReference type="InterPro" id="IPR044066">
    <property type="entry name" value="TRIAD_supradom"/>
</dbReference>
<evidence type="ECO:0000256" key="3">
    <source>
        <dbReference type="ARBA" id="ARBA00022737"/>
    </source>
</evidence>
<keyword evidence="1" id="KW-0808">Transferase</keyword>
<keyword evidence="3" id="KW-0677">Repeat</keyword>
<gene>
    <name evidence="8" type="ORF">KUTeg_021633</name>
</gene>
<evidence type="ECO:0000256" key="6">
    <source>
        <dbReference type="ARBA" id="ARBA00022833"/>
    </source>
</evidence>
<dbReference type="CDD" id="cd20336">
    <property type="entry name" value="Rcat_RBR"/>
    <property type="match status" value="1"/>
</dbReference>
<dbReference type="PROSITE" id="PS51873">
    <property type="entry name" value="TRIAD"/>
    <property type="match status" value="1"/>
</dbReference>
<evidence type="ECO:0000256" key="5">
    <source>
        <dbReference type="ARBA" id="ARBA00022786"/>
    </source>
</evidence>
<organism evidence="8 9">
    <name type="scientific">Tegillarca granosa</name>
    <name type="common">Malaysian cockle</name>
    <name type="synonym">Anadara granosa</name>
    <dbReference type="NCBI Taxonomy" id="220873"/>
    <lineage>
        <taxon>Eukaryota</taxon>
        <taxon>Metazoa</taxon>
        <taxon>Spiralia</taxon>
        <taxon>Lophotrochozoa</taxon>
        <taxon>Mollusca</taxon>
        <taxon>Bivalvia</taxon>
        <taxon>Autobranchia</taxon>
        <taxon>Pteriomorphia</taxon>
        <taxon>Arcoida</taxon>
        <taxon>Arcoidea</taxon>
        <taxon>Arcidae</taxon>
        <taxon>Tegillarca</taxon>
    </lineage>
</organism>
<proteinExistence type="predicted"/>
<protein>
    <recommendedName>
        <fullName evidence="7">RING-type domain-containing protein</fullName>
    </recommendedName>
</protein>
<evidence type="ECO:0000256" key="2">
    <source>
        <dbReference type="ARBA" id="ARBA00022723"/>
    </source>
</evidence>
<keyword evidence="5" id="KW-0833">Ubl conjugation pathway</keyword>
<evidence type="ECO:0000256" key="4">
    <source>
        <dbReference type="ARBA" id="ARBA00022771"/>
    </source>
</evidence>
<sequence length="313" mass="36115">MSQNPIITIKTQQNNVFADHKFKSLREQSAMTEQTEKVLDDDVELTDAPDMITWDDDPENKRAKMPCGHAIGPESLTAYCRSLISAGKCQLFCPYIDRDNGTYCGKIWEYYTVRKLAVLTPEEKEEFERKLSENFMRKASGIQECPKCTSYCIRKNKKDRRVKCLFCSKDGSTYEFCWYCLGKWSNPRSTSSCGNAACSGEDPRLKILREAEKKKIVGLADCPSIRACPNCGMLIYHTRACKHMVCICGQKFCFICLKKAVDVCEINFGWHDVNCNLSEKRFRLFYRFKIDLVPLETITFFLYSKYKIMNSIV</sequence>
<reference evidence="8 9" key="1">
    <citation type="submission" date="2022-12" db="EMBL/GenBank/DDBJ databases">
        <title>Chromosome-level genome of Tegillarca granosa.</title>
        <authorList>
            <person name="Kim J."/>
        </authorList>
    </citation>
    <scope>NUCLEOTIDE SEQUENCE [LARGE SCALE GENOMIC DNA]</scope>
    <source>
        <strain evidence="8">Teg-2019</strain>
        <tissue evidence="8">Adductor muscle</tissue>
    </source>
</reference>
<dbReference type="SUPFAM" id="SSF57850">
    <property type="entry name" value="RING/U-box"/>
    <property type="match status" value="2"/>
</dbReference>
<feature type="domain" description="RING-type" evidence="7">
    <location>
        <begin position="46"/>
        <end position="275"/>
    </location>
</feature>
<comment type="caution">
    <text evidence="8">The sequence shown here is derived from an EMBL/GenBank/DDBJ whole genome shotgun (WGS) entry which is preliminary data.</text>
</comment>
<keyword evidence="2" id="KW-0479">Metal-binding</keyword>
<evidence type="ECO:0000313" key="8">
    <source>
        <dbReference type="EMBL" id="KAJ8300114.1"/>
    </source>
</evidence>
<dbReference type="EMBL" id="JARBDR010000919">
    <property type="protein sequence ID" value="KAJ8300114.1"/>
    <property type="molecule type" value="Genomic_DNA"/>
</dbReference>
<evidence type="ECO:0000256" key="1">
    <source>
        <dbReference type="ARBA" id="ARBA00022679"/>
    </source>
</evidence>
<keyword evidence="4" id="KW-0863">Zinc-finger</keyword>
<dbReference type="InterPro" id="IPR002867">
    <property type="entry name" value="IBR_dom"/>
</dbReference>
<name>A0ABQ9E456_TEGGR</name>